<evidence type="ECO:0000313" key="3">
    <source>
        <dbReference type="Proteomes" id="UP001164706"/>
    </source>
</evidence>
<dbReference type="KEGG" id="mdb:OVN18_10700"/>
<accession>A0A9E8ML22</accession>
<keyword evidence="3" id="KW-1185">Reference proteome</keyword>
<dbReference type="RefSeq" id="WP_267737011.1">
    <property type="nucleotide sequence ID" value="NZ_CP113089.1"/>
</dbReference>
<dbReference type="Proteomes" id="UP001164706">
    <property type="component" value="Chromosome"/>
</dbReference>
<proteinExistence type="predicted"/>
<feature type="region of interest" description="Disordered" evidence="1">
    <location>
        <begin position="1"/>
        <end position="23"/>
    </location>
</feature>
<name>A0A9E8ML22_9MICO</name>
<sequence length="86" mass="9119">MTHPNDAPSPRLDPANAQSEPIEDGALEATDEDKIAGIVAQTRQDLAGGHQKSARELLQQRFDQSGIEVEGARVAQLAEGLEADTA</sequence>
<dbReference type="EMBL" id="CP113089">
    <property type="protein sequence ID" value="WAB81017.1"/>
    <property type="molecule type" value="Genomic_DNA"/>
</dbReference>
<gene>
    <name evidence="2" type="ORF">OVN18_10700</name>
</gene>
<reference evidence="2" key="1">
    <citation type="submission" date="2022-11" db="EMBL/GenBank/DDBJ databases">
        <title>Description of Microcella daejonensis nov. sp, isolated from riverside soil.</title>
        <authorList>
            <person name="Molina K.M."/>
            <person name="Kim S.B."/>
        </authorList>
    </citation>
    <scope>NUCLEOTIDE SEQUENCE</scope>
    <source>
        <strain evidence="2">MMS21-STM12</strain>
    </source>
</reference>
<organism evidence="2 3">
    <name type="scientific">Microcella daejeonensis</name>
    <dbReference type="NCBI Taxonomy" id="2994971"/>
    <lineage>
        <taxon>Bacteria</taxon>
        <taxon>Bacillati</taxon>
        <taxon>Actinomycetota</taxon>
        <taxon>Actinomycetes</taxon>
        <taxon>Micrococcales</taxon>
        <taxon>Microbacteriaceae</taxon>
        <taxon>Microcella</taxon>
    </lineage>
</organism>
<evidence type="ECO:0000256" key="1">
    <source>
        <dbReference type="SAM" id="MobiDB-lite"/>
    </source>
</evidence>
<protein>
    <submittedName>
        <fullName evidence="2">Uncharacterized protein</fullName>
    </submittedName>
</protein>
<evidence type="ECO:0000313" key="2">
    <source>
        <dbReference type="EMBL" id="WAB81017.1"/>
    </source>
</evidence>
<dbReference type="AlphaFoldDB" id="A0A9E8ML22"/>